<organism evidence="1 2">
    <name type="scientific">Enterocloster lavalensis</name>
    <dbReference type="NCBI Taxonomy" id="460384"/>
    <lineage>
        <taxon>Bacteria</taxon>
        <taxon>Bacillati</taxon>
        <taxon>Bacillota</taxon>
        <taxon>Clostridia</taxon>
        <taxon>Lachnospirales</taxon>
        <taxon>Lachnospiraceae</taxon>
        <taxon>Enterocloster</taxon>
    </lineage>
</organism>
<dbReference type="Pfam" id="PF00702">
    <property type="entry name" value="Hydrolase"/>
    <property type="match status" value="1"/>
</dbReference>
<reference evidence="2" key="1">
    <citation type="submission" date="2016-10" db="EMBL/GenBank/DDBJ databases">
        <authorList>
            <person name="Varghese N."/>
            <person name="Submissions S."/>
        </authorList>
    </citation>
    <scope>NUCLEOTIDE SEQUENCE [LARGE SCALE GENOMIC DNA]</scope>
    <source>
        <strain evidence="2">NLAE-zl-G277</strain>
    </source>
</reference>
<dbReference type="SFLD" id="SFLDG01135">
    <property type="entry name" value="C1.5.6:_HAD__Beta-PGM__Phospha"/>
    <property type="match status" value="1"/>
</dbReference>
<dbReference type="InterPro" id="IPR023198">
    <property type="entry name" value="PGP-like_dom2"/>
</dbReference>
<sequence length="234" mass="25873">MGGAAAVKGEFMGFKAVIFDMDGVLIDSEYLYLTGIHRELQKKRPWVREEDLYPSVGMDSARNRELMHRVAREPLDNLEFDRELEEIYSLFDDVCYREILYPEVPGVLKSLREMGLKTALASSTGMEGIRKVLRQCGIGDLFDYVVSGEQFRESKPNPEIYLTAMAALGCQAGECLVVEDSTYGVTAGVAAGACVAARRDSRFPFDQTGAMYRIDSLSEILELPGIAGQTCAAL</sequence>
<evidence type="ECO:0000313" key="2">
    <source>
        <dbReference type="Proteomes" id="UP000198508"/>
    </source>
</evidence>
<evidence type="ECO:0000313" key="1">
    <source>
        <dbReference type="EMBL" id="SEU16511.1"/>
    </source>
</evidence>
<dbReference type="Gene3D" id="3.40.50.1000">
    <property type="entry name" value="HAD superfamily/HAD-like"/>
    <property type="match status" value="1"/>
</dbReference>
<dbReference type="SUPFAM" id="SSF56784">
    <property type="entry name" value="HAD-like"/>
    <property type="match status" value="1"/>
</dbReference>
<name>A0A1I0JZE9_9FIRM</name>
<dbReference type="Proteomes" id="UP000198508">
    <property type="component" value="Unassembled WGS sequence"/>
</dbReference>
<dbReference type="PANTHER" id="PTHR43434:SF1">
    <property type="entry name" value="PHOSPHOGLYCOLATE PHOSPHATASE"/>
    <property type="match status" value="1"/>
</dbReference>
<dbReference type="EMBL" id="FOIM01000040">
    <property type="protein sequence ID" value="SEU16511.1"/>
    <property type="molecule type" value="Genomic_DNA"/>
</dbReference>
<dbReference type="PRINTS" id="PR00413">
    <property type="entry name" value="HADHALOGNASE"/>
</dbReference>
<proteinExistence type="predicted"/>
<dbReference type="InterPro" id="IPR036412">
    <property type="entry name" value="HAD-like_sf"/>
</dbReference>
<dbReference type="NCBIfam" id="TIGR01509">
    <property type="entry name" value="HAD-SF-IA-v3"/>
    <property type="match status" value="1"/>
</dbReference>
<protein>
    <submittedName>
        <fullName evidence="1">Haloacid dehalogenase superfamily, subfamily IA, variant 3 with third motif having DD or ED</fullName>
    </submittedName>
</protein>
<dbReference type="PANTHER" id="PTHR43434">
    <property type="entry name" value="PHOSPHOGLYCOLATE PHOSPHATASE"/>
    <property type="match status" value="1"/>
</dbReference>
<accession>A0A1I0JZE9</accession>
<dbReference type="AlphaFoldDB" id="A0A1I0JZE9"/>
<dbReference type="SFLD" id="SFLDS00003">
    <property type="entry name" value="Haloacid_Dehalogenase"/>
    <property type="match status" value="1"/>
</dbReference>
<dbReference type="Gene3D" id="1.10.150.240">
    <property type="entry name" value="Putative phosphatase, domain 2"/>
    <property type="match status" value="1"/>
</dbReference>
<gene>
    <name evidence="1" type="ORF">SAMN05216313_1409</name>
</gene>
<dbReference type="InterPro" id="IPR023214">
    <property type="entry name" value="HAD_sf"/>
</dbReference>
<dbReference type="InterPro" id="IPR006439">
    <property type="entry name" value="HAD-SF_hydro_IA"/>
</dbReference>
<dbReference type="SFLD" id="SFLDG01129">
    <property type="entry name" value="C1.5:_HAD__Beta-PGM__Phosphata"/>
    <property type="match status" value="1"/>
</dbReference>
<dbReference type="GO" id="GO:0008967">
    <property type="term" value="F:phosphoglycolate phosphatase activity"/>
    <property type="evidence" value="ECO:0007669"/>
    <property type="project" value="TreeGrafter"/>
</dbReference>
<dbReference type="InterPro" id="IPR050155">
    <property type="entry name" value="HAD-like_hydrolase_sf"/>
</dbReference>
<dbReference type="GO" id="GO:0006281">
    <property type="term" value="P:DNA repair"/>
    <property type="evidence" value="ECO:0007669"/>
    <property type="project" value="TreeGrafter"/>
</dbReference>
<keyword evidence="2" id="KW-1185">Reference proteome</keyword>
<dbReference type="STRING" id="460384.SAMN05216313_1409"/>